<keyword evidence="2" id="KW-1185">Reference proteome</keyword>
<organism evidence="2 3">
    <name type="scientific">Steinernema glaseri</name>
    <dbReference type="NCBI Taxonomy" id="37863"/>
    <lineage>
        <taxon>Eukaryota</taxon>
        <taxon>Metazoa</taxon>
        <taxon>Ecdysozoa</taxon>
        <taxon>Nematoda</taxon>
        <taxon>Chromadorea</taxon>
        <taxon>Rhabditida</taxon>
        <taxon>Tylenchina</taxon>
        <taxon>Panagrolaimomorpha</taxon>
        <taxon>Strongyloidoidea</taxon>
        <taxon>Steinernematidae</taxon>
        <taxon>Steinernema</taxon>
    </lineage>
</organism>
<dbReference type="Proteomes" id="UP000095287">
    <property type="component" value="Unplaced"/>
</dbReference>
<sequence length="125" mass="13755">MTSMYGHGLFPGVNSTSSPFAAVHSRSPFDDVPRARNPFENVSSPSPSVSYREDVGRFLGYHKPAHVPTNPFSTLDGCNPFASTGDSRFQGRSFVPEDAYQQQQARRLAVDSLGMTSMPSRNPWD</sequence>
<evidence type="ECO:0000256" key="1">
    <source>
        <dbReference type="SAM" id="MobiDB-lite"/>
    </source>
</evidence>
<accession>A0A1I7ZDF5</accession>
<reference evidence="3" key="1">
    <citation type="submission" date="2016-11" db="UniProtKB">
        <authorList>
            <consortium name="WormBaseParasite"/>
        </authorList>
    </citation>
    <scope>IDENTIFICATION</scope>
</reference>
<feature type="compositionally biased region" description="Polar residues" evidence="1">
    <location>
        <begin position="40"/>
        <end position="49"/>
    </location>
</feature>
<evidence type="ECO:0000313" key="3">
    <source>
        <dbReference type="WBParaSite" id="L893_g25328.t1"/>
    </source>
</evidence>
<evidence type="ECO:0000313" key="2">
    <source>
        <dbReference type="Proteomes" id="UP000095287"/>
    </source>
</evidence>
<name>A0A1I7ZDF5_9BILA</name>
<dbReference type="AlphaFoldDB" id="A0A1I7ZDF5"/>
<proteinExistence type="predicted"/>
<protein>
    <submittedName>
        <fullName evidence="3">Ovule protein</fullName>
    </submittedName>
</protein>
<feature type="region of interest" description="Disordered" evidence="1">
    <location>
        <begin position="24"/>
        <end position="50"/>
    </location>
</feature>
<dbReference type="WBParaSite" id="L893_g25328.t1">
    <property type="protein sequence ID" value="L893_g25328.t1"/>
    <property type="gene ID" value="L893_g25328"/>
</dbReference>